<evidence type="ECO:0000259" key="5">
    <source>
        <dbReference type="Pfam" id="PF13476"/>
    </source>
</evidence>
<keyword evidence="4" id="KW-0175">Coiled coil</keyword>
<dbReference type="EMBL" id="CP146612">
    <property type="protein sequence ID" value="WWX25354.1"/>
    <property type="molecule type" value="Genomic_DNA"/>
</dbReference>
<feature type="domain" description="Rad50/SbcC-type AAA" evidence="5">
    <location>
        <begin position="5"/>
        <end position="226"/>
    </location>
</feature>
<dbReference type="InterPro" id="IPR038729">
    <property type="entry name" value="Rad50/SbcC_AAA"/>
</dbReference>
<accession>A0ABZ2J6S5</accession>
<dbReference type="Gene3D" id="3.40.50.300">
    <property type="entry name" value="P-loop containing nucleotide triphosphate hydrolases"/>
    <property type="match status" value="2"/>
</dbReference>
<proteinExistence type="inferred from homology"/>
<dbReference type="SUPFAM" id="SSF52540">
    <property type="entry name" value="P-loop containing nucleoside triphosphate hydrolases"/>
    <property type="match status" value="1"/>
</dbReference>
<dbReference type="Pfam" id="PF13558">
    <property type="entry name" value="SbcC_Walker_B"/>
    <property type="match status" value="1"/>
</dbReference>
<organism evidence="6 7">
    <name type="scientific">Candidatus Dehalogenimonas loeffleri</name>
    <dbReference type="NCBI Taxonomy" id="3127115"/>
    <lineage>
        <taxon>Bacteria</taxon>
        <taxon>Bacillati</taxon>
        <taxon>Chloroflexota</taxon>
        <taxon>Dehalococcoidia</taxon>
        <taxon>Dehalococcoidales</taxon>
        <taxon>Dehalococcoidaceae</taxon>
        <taxon>Dehalogenimonas</taxon>
    </lineage>
</organism>
<dbReference type="InterPro" id="IPR027417">
    <property type="entry name" value="P-loop_NTPase"/>
</dbReference>
<dbReference type="Gene3D" id="1.10.287.510">
    <property type="entry name" value="Helix hairpin bin"/>
    <property type="match status" value="1"/>
</dbReference>
<name>A0ABZ2J6S5_9CHLR</name>
<evidence type="ECO:0000313" key="7">
    <source>
        <dbReference type="Proteomes" id="UP001375370"/>
    </source>
</evidence>
<dbReference type="Pfam" id="PF13476">
    <property type="entry name" value="AAA_23"/>
    <property type="match status" value="1"/>
</dbReference>
<comment type="subunit">
    <text evidence="2">Heterodimer of SbcC and SbcD.</text>
</comment>
<feature type="coiled-coil region" evidence="4">
    <location>
        <begin position="235"/>
        <end position="262"/>
    </location>
</feature>
<dbReference type="PANTHER" id="PTHR32114:SF2">
    <property type="entry name" value="ABC TRANSPORTER ABCH.3"/>
    <property type="match status" value="1"/>
</dbReference>
<evidence type="ECO:0000256" key="4">
    <source>
        <dbReference type="SAM" id="Coils"/>
    </source>
</evidence>
<evidence type="ECO:0000256" key="3">
    <source>
        <dbReference type="ARBA" id="ARBA00013368"/>
    </source>
</evidence>
<dbReference type="SUPFAM" id="SSF75712">
    <property type="entry name" value="Rad50 coiled-coil Zn hook"/>
    <property type="match status" value="1"/>
</dbReference>
<keyword evidence="7" id="KW-1185">Reference proteome</keyword>
<comment type="similarity">
    <text evidence="1">Belongs to the SMC family. SbcC subfamily.</text>
</comment>
<sequence>MIPVRLKLKNFLPYRGEMPLLTFEGIHLACISGDNGAGKTSIIDAMTWALWGKSRLRSKASGDDDLITQGESETAVTFDFRAGDGQVYRVERRRTKPKRSAGAGHSELSLFLVSGEEVTNISGSILSETAAKITSLLRLDYETFINSAYLRQGEADHFTELTPNKRKEVLGTILNLDIYEQLSDSAKARADQAVAAKKMLTDSIGLEQTKLAQEPEIEAALAAATQDSAGAEAGLKEKQAVLDELKRTRQLVESQRQALGQAEAGVREITGDLTRRQAELAANSQRITQYRLVIAEKPAIEAGYAGFQAAVKRNTEFSQKLMTLRQFDGQAKTLEAAVSAALNDARSTRVHWQTKFDELAARAAELPKLKAALSSLAAELAQLAVKEKHLDGLATAIQQLKTEDARIEAETASLRKQLAENDSKAKLLADSSEAACPVCETELSQDRLTTVLHKYHSDKAAIQERLDSLSASAQANELKRRQLTQELDAGATLKAERTRLTNLDARLGRDIEEAEKAAGRLPEGEKHLADLNRKIETGDFAPEERRRLAELEAQIKQVGYDTEEHRRTSETLAELEPFDRKHRELAEAEKLLAADEQARLGIEASIGELNKRLAAREQEAAELRAKLAELPVVDDAALQEAERLVAELKQQATAATRTTGVLQQNLAQLQELKKDIAAKTAEIRRQAETESIYRDLKKYFGRDGIQAALIDNAIPRMEAEANQLLARMTDNRMSLKLELQRLTRKGETTETFDIKVSDELGTRDYDLFSGGEAFRINFALRLALSRLLADRTGAPLRTLIIDEGFGTQDAAGIDKLKEAIAGIQDQFDCILVITHIEEFKDAFPARIEVCKTADGSSIQVNYN</sequence>
<evidence type="ECO:0000313" key="6">
    <source>
        <dbReference type="EMBL" id="WWX25354.1"/>
    </source>
</evidence>
<feature type="coiled-coil region" evidence="4">
    <location>
        <begin position="606"/>
        <end position="689"/>
    </location>
</feature>
<reference evidence="6 7" key="1">
    <citation type="submission" date="2024-03" db="EMBL/GenBank/DDBJ databases">
        <title>A Dehalogenimonas Isolated from Estuarine Sediments Dihaloeliminates Chlorinated Alkanes.</title>
        <authorList>
            <person name="Yang Y."/>
            <person name="Wang H."/>
        </authorList>
    </citation>
    <scope>NUCLEOTIDE SEQUENCE [LARGE SCALE GENOMIC DNA]</scope>
    <source>
        <strain evidence="6 7">W</strain>
    </source>
</reference>
<evidence type="ECO:0000256" key="1">
    <source>
        <dbReference type="ARBA" id="ARBA00006930"/>
    </source>
</evidence>
<dbReference type="RefSeq" id="WP_338737494.1">
    <property type="nucleotide sequence ID" value="NZ_CP146612.1"/>
</dbReference>
<evidence type="ECO:0000256" key="2">
    <source>
        <dbReference type="ARBA" id="ARBA00011322"/>
    </source>
</evidence>
<protein>
    <recommendedName>
        <fullName evidence="3">Nuclease SbcCD subunit C</fullName>
    </recommendedName>
</protein>
<dbReference type="Proteomes" id="UP001375370">
    <property type="component" value="Chromosome"/>
</dbReference>
<dbReference type="PANTHER" id="PTHR32114">
    <property type="entry name" value="ABC TRANSPORTER ABCH.3"/>
    <property type="match status" value="1"/>
</dbReference>
<gene>
    <name evidence="6" type="ORF">V8247_08940</name>
</gene>